<dbReference type="Proteomes" id="UP001165960">
    <property type="component" value="Unassembled WGS sequence"/>
</dbReference>
<gene>
    <name evidence="1" type="ORF">DSO57_1019262</name>
</gene>
<organism evidence="1 2">
    <name type="scientific">Entomophthora muscae</name>
    <dbReference type="NCBI Taxonomy" id="34485"/>
    <lineage>
        <taxon>Eukaryota</taxon>
        <taxon>Fungi</taxon>
        <taxon>Fungi incertae sedis</taxon>
        <taxon>Zoopagomycota</taxon>
        <taxon>Entomophthoromycotina</taxon>
        <taxon>Entomophthoromycetes</taxon>
        <taxon>Entomophthorales</taxon>
        <taxon>Entomophthoraceae</taxon>
        <taxon>Entomophthora</taxon>
    </lineage>
</organism>
<reference evidence="1" key="1">
    <citation type="submission" date="2022-04" db="EMBL/GenBank/DDBJ databases">
        <title>Genome of the entomopathogenic fungus Entomophthora muscae.</title>
        <authorList>
            <person name="Elya C."/>
            <person name="Lovett B.R."/>
            <person name="Lee E."/>
            <person name="Macias A.M."/>
            <person name="Hajek A.E."/>
            <person name="De Bivort B.L."/>
            <person name="Kasson M.T."/>
            <person name="De Fine Licht H.H."/>
            <person name="Stajich J.E."/>
        </authorList>
    </citation>
    <scope>NUCLEOTIDE SEQUENCE</scope>
    <source>
        <strain evidence="1">Berkeley</strain>
    </source>
</reference>
<dbReference type="EMBL" id="QTSX02000086">
    <property type="protein sequence ID" value="KAJ9088827.1"/>
    <property type="molecule type" value="Genomic_DNA"/>
</dbReference>
<evidence type="ECO:0000313" key="2">
    <source>
        <dbReference type="Proteomes" id="UP001165960"/>
    </source>
</evidence>
<evidence type="ECO:0000313" key="1">
    <source>
        <dbReference type="EMBL" id="KAJ9088827.1"/>
    </source>
</evidence>
<name>A0ACC2UPW4_9FUNG</name>
<comment type="caution">
    <text evidence="1">The sequence shown here is derived from an EMBL/GenBank/DDBJ whole genome shotgun (WGS) entry which is preliminary data.</text>
</comment>
<sequence>MLAVDLFWWAVKLVFMYVFIARCIFMTMLKHFIYPGPPQRSWAFLFHVVIQLLREMTTGFEVGTPIDKLRKLNDVSYNSPPKGIRVISKEVPGRFRERAHQMIKARMQHDLGLSLPPVRDTHWSEAPPLMMELALPEDGVFVNTNRVVFMAHGGAYMFCSVNSYRPMACRVAQTVGEVTTSRFFPCLL</sequence>
<proteinExistence type="predicted"/>
<protein>
    <submittedName>
        <fullName evidence="1">Uncharacterized protein</fullName>
    </submittedName>
</protein>
<accession>A0ACC2UPW4</accession>
<keyword evidence="2" id="KW-1185">Reference proteome</keyword>